<dbReference type="Gene3D" id="1.10.150.690">
    <property type="entry name" value="DUF2063"/>
    <property type="match status" value="1"/>
</dbReference>
<dbReference type="AlphaFoldDB" id="A0A4R2L697"/>
<feature type="domain" description="Putative DNA-binding" evidence="1">
    <location>
        <begin position="7"/>
        <end position="93"/>
    </location>
</feature>
<dbReference type="RefSeq" id="WP_132545175.1">
    <property type="nucleotide sequence ID" value="NZ_SLWY01000023.1"/>
</dbReference>
<dbReference type="Proteomes" id="UP000295765">
    <property type="component" value="Unassembled WGS sequence"/>
</dbReference>
<name>A0A4R2L697_9GAMM</name>
<gene>
    <name evidence="2" type="ORF">EV699_12345</name>
</gene>
<sequence length="255" mass="26998">MSLLDDQRALAPALLDETAVAGGAWASAPAARLAVHRNSVRGTLLAGLETAFPVLRRMLGEACFTALALAFSAERPPRRPWLLAWGAEWPDWLAAHPIAVDWPCLAPLAALEWARHEAWFAAEAAALAPGALAGLAPERLAALRLHPHPALRLLHAAHPVDALWRAHQRDPVRFDGIDLARAETVLVWRRDGRVEQRALDAGLDALVGALVAGTPLLDAAAAALAADPALDLPAALATLLGTAAFCPHPDDPPRP</sequence>
<dbReference type="InterPro" id="IPR018640">
    <property type="entry name" value="DUF2063"/>
</dbReference>
<dbReference type="Pfam" id="PF09836">
    <property type="entry name" value="DUF2063"/>
    <property type="match status" value="1"/>
</dbReference>
<protein>
    <recommendedName>
        <fullName evidence="1">Putative DNA-binding domain-containing protein</fullName>
    </recommendedName>
</protein>
<accession>A0A4R2L697</accession>
<dbReference type="InterPro" id="IPR044922">
    <property type="entry name" value="DUF2063_N_sf"/>
</dbReference>
<proteinExistence type="predicted"/>
<evidence type="ECO:0000259" key="1">
    <source>
        <dbReference type="Pfam" id="PF09836"/>
    </source>
</evidence>
<keyword evidence="3" id="KW-1185">Reference proteome</keyword>
<reference evidence="2 3" key="1">
    <citation type="submission" date="2019-03" db="EMBL/GenBank/DDBJ databases">
        <title>Genomic Encyclopedia of Type Strains, Phase IV (KMG-IV): sequencing the most valuable type-strain genomes for metagenomic binning, comparative biology and taxonomic classification.</title>
        <authorList>
            <person name="Goeker M."/>
        </authorList>
    </citation>
    <scope>NUCLEOTIDE SEQUENCE [LARGE SCALE GENOMIC DNA]</scope>
    <source>
        <strain evidence="2 3">DSM 25287</strain>
    </source>
</reference>
<evidence type="ECO:0000313" key="2">
    <source>
        <dbReference type="EMBL" id="TCO78168.1"/>
    </source>
</evidence>
<dbReference type="EMBL" id="SLWY01000023">
    <property type="protein sequence ID" value="TCO78168.1"/>
    <property type="molecule type" value="Genomic_DNA"/>
</dbReference>
<dbReference type="OrthoDB" id="4146344at2"/>
<evidence type="ECO:0000313" key="3">
    <source>
        <dbReference type="Proteomes" id="UP000295765"/>
    </source>
</evidence>
<comment type="caution">
    <text evidence="2">The sequence shown here is derived from an EMBL/GenBank/DDBJ whole genome shotgun (WGS) entry which is preliminary data.</text>
</comment>
<organism evidence="2 3">
    <name type="scientific">Plasticicumulans lactativorans</name>
    <dbReference type="NCBI Taxonomy" id="1133106"/>
    <lineage>
        <taxon>Bacteria</taxon>
        <taxon>Pseudomonadati</taxon>
        <taxon>Pseudomonadota</taxon>
        <taxon>Gammaproteobacteria</taxon>
        <taxon>Candidatus Competibacteraceae</taxon>
        <taxon>Plasticicumulans</taxon>
    </lineage>
</organism>